<organism evidence="4 5">
    <name type="scientific">Tunturiibacter empetritectus</name>
    <dbReference type="NCBI Taxonomy" id="3069691"/>
    <lineage>
        <taxon>Bacteria</taxon>
        <taxon>Pseudomonadati</taxon>
        <taxon>Acidobacteriota</taxon>
        <taxon>Terriglobia</taxon>
        <taxon>Terriglobales</taxon>
        <taxon>Acidobacteriaceae</taxon>
        <taxon>Tunturiibacter</taxon>
    </lineage>
</organism>
<evidence type="ECO:0000256" key="3">
    <source>
        <dbReference type="SAM" id="Phobius"/>
    </source>
</evidence>
<gene>
    <name evidence="4" type="ORF">HDF09_001524</name>
</gene>
<comment type="caution">
    <text evidence="4">The sequence shown here is derived from an EMBL/GenBank/DDBJ whole genome shotgun (WGS) entry which is preliminary data.</text>
</comment>
<dbReference type="InterPro" id="IPR025570">
    <property type="entry name" value="DUF4337"/>
</dbReference>
<dbReference type="Pfam" id="PF14235">
    <property type="entry name" value="DUF4337"/>
    <property type="match status" value="1"/>
</dbReference>
<evidence type="ECO:0000256" key="2">
    <source>
        <dbReference type="SAM" id="MobiDB-lite"/>
    </source>
</evidence>
<evidence type="ECO:0000313" key="4">
    <source>
        <dbReference type="EMBL" id="MBB5316855.1"/>
    </source>
</evidence>
<dbReference type="EMBL" id="JACHDY010000002">
    <property type="protein sequence ID" value="MBB5316855.1"/>
    <property type="molecule type" value="Genomic_DNA"/>
</dbReference>
<evidence type="ECO:0000256" key="1">
    <source>
        <dbReference type="SAM" id="Coils"/>
    </source>
</evidence>
<reference evidence="4" key="1">
    <citation type="submission" date="2020-08" db="EMBL/GenBank/DDBJ databases">
        <title>Genomic Encyclopedia of Type Strains, Phase IV (KMG-V): Genome sequencing to study the core and pangenomes of soil and plant-associated prokaryotes.</title>
        <authorList>
            <person name="Whitman W."/>
        </authorList>
    </citation>
    <scope>NUCLEOTIDE SEQUENCE [LARGE SCALE GENOMIC DNA]</scope>
    <source>
        <strain evidence="4">M8UP27</strain>
    </source>
</reference>
<dbReference type="AlphaFoldDB" id="A0A7W8MRI9"/>
<proteinExistence type="predicted"/>
<feature type="region of interest" description="Disordered" evidence="2">
    <location>
        <begin position="1"/>
        <end position="21"/>
    </location>
</feature>
<feature type="transmembrane region" description="Helical" evidence="3">
    <location>
        <begin position="27"/>
        <end position="45"/>
    </location>
</feature>
<keyword evidence="1" id="KW-0175">Coiled coil</keyword>
<evidence type="ECO:0008006" key="6">
    <source>
        <dbReference type="Google" id="ProtNLM"/>
    </source>
</evidence>
<protein>
    <recommendedName>
        <fullName evidence="6">DUF4337 domain-containing protein</fullName>
    </recommendedName>
</protein>
<keyword evidence="3" id="KW-0472">Membrane</keyword>
<keyword evidence="3" id="KW-0812">Transmembrane</keyword>
<name>A0A7W8MRI9_9BACT</name>
<feature type="coiled-coil region" evidence="1">
    <location>
        <begin position="91"/>
        <end position="132"/>
    </location>
</feature>
<feature type="transmembrane region" description="Helical" evidence="3">
    <location>
        <begin position="161"/>
        <end position="182"/>
    </location>
</feature>
<keyword evidence="3" id="KW-1133">Transmembrane helix</keyword>
<sequence length="183" mass="20218">MEANEVSEFANQMKESGESGGESLKSISLGISVLAVLVAMVTVLGHRTHTEAVLMQSRAGDQWNEYQAKKIRMDNLSVTLDLLAMEPTLNAAATESKRKEYEAHIEKWKEDLSEEQNKAREFEAEVTHAEAKAYRYDLGEALLQIAVVLCSVTLFTRRRAYFLLGLSLGAAGVVISISALLVR</sequence>
<accession>A0A7W8MRI9</accession>
<dbReference type="Proteomes" id="UP000568106">
    <property type="component" value="Unassembled WGS sequence"/>
</dbReference>
<keyword evidence="5" id="KW-1185">Reference proteome</keyword>
<evidence type="ECO:0000313" key="5">
    <source>
        <dbReference type="Proteomes" id="UP000568106"/>
    </source>
</evidence>